<dbReference type="KEGG" id="xne:XNC1_0696"/>
<dbReference type="HOGENOM" id="CLU_3278936_0_0_6"/>
<dbReference type="Proteomes" id="UP000008075">
    <property type="component" value="Chromosome"/>
</dbReference>
<proteinExistence type="predicted"/>
<name>D3VJL1_XENNA</name>
<evidence type="ECO:0000313" key="1">
    <source>
        <dbReference type="EMBL" id="CBJ88767.1"/>
    </source>
</evidence>
<accession>D3VJL1</accession>
<organism evidence="1 2">
    <name type="scientific">Xenorhabdus nematophila (strain ATCC 19061 / DSM 3370 / CCUG 14189 / LMG 1036 / NCIMB 9965 / AN6)</name>
    <dbReference type="NCBI Taxonomy" id="406817"/>
    <lineage>
        <taxon>Bacteria</taxon>
        <taxon>Pseudomonadati</taxon>
        <taxon>Pseudomonadota</taxon>
        <taxon>Gammaproteobacteria</taxon>
        <taxon>Enterobacterales</taxon>
        <taxon>Morganellaceae</taxon>
        <taxon>Xenorhabdus</taxon>
    </lineage>
</organism>
<dbReference type="AlphaFoldDB" id="D3VJL1"/>
<keyword evidence="2" id="KW-1185">Reference proteome</keyword>
<dbReference type="EMBL" id="FN667742">
    <property type="protein sequence ID" value="CBJ88767.1"/>
    <property type="molecule type" value="Genomic_DNA"/>
</dbReference>
<protein>
    <submittedName>
        <fullName evidence="1">Uncharacterized protein</fullName>
    </submittedName>
</protein>
<gene>
    <name evidence="1" type="ordered locus">XNC1_0696</name>
</gene>
<reference evidence="1 2" key="1">
    <citation type="journal article" date="2011" name="PLoS ONE">
        <title>The entomopathogenic bacterial endosymbionts xenorhabdus and photorhabdus: convergent lifestyles from divergent genomes.</title>
        <authorList>
            <person name="Chaston J.M."/>
            <person name="Suen G."/>
            <person name="Tucker S.L."/>
            <person name="Andersen A.W."/>
            <person name="Bhasin A."/>
            <person name="Bode E."/>
            <person name="Bode H.B."/>
            <person name="Brachmann A.O."/>
            <person name="Cowles C.E."/>
            <person name="Cowles K.N."/>
            <person name="Darby C."/>
            <person name="de Leon L."/>
            <person name="Drace K."/>
            <person name="Du Z."/>
            <person name="Givaudan A."/>
            <person name="Herbert Tran E.E."/>
            <person name="Jewell K.A."/>
            <person name="Knack J.J."/>
            <person name="Krasomil-Osterfeld K.C."/>
            <person name="Kukor R."/>
            <person name="Lanois A."/>
            <person name="Latreille P."/>
            <person name="Leimgruber N.K."/>
            <person name="Lipke C.M."/>
            <person name="Liu R."/>
            <person name="Lu X."/>
            <person name="Martens E.C."/>
            <person name="Marri P.R."/>
            <person name="Medigue C."/>
            <person name="Menard M.L."/>
            <person name="Miller N.M."/>
            <person name="Morales-Soto N."/>
            <person name="Norton S."/>
            <person name="Ogier J.C."/>
            <person name="Orchard S.S."/>
            <person name="Park D."/>
            <person name="Park Y."/>
            <person name="Qurollo B.A."/>
            <person name="Sugar D.R."/>
            <person name="Richards G.R."/>
            <person name="Rouy Z."/>
            <person name="Slominski B."/>
            <person name="Slominski K."/>
            <person name="Snyder H."/>
            <person name="Tjaden B.C."/>
            <person name="van der Hoeven R."/>
            <person name="Welch R.D."/>
            <person name="Wheeler C."/>
            <person name="Xiang B."/>
            <person name="Barbazuk B."/>
            <person name="Gaudriault S."/>
            <person name="Goodner B."/>
            <person name="Slater S.C."/>
            <person name="Forst S."/>
            <person name="Goldman B.S."/>
            <person name="Goodrich-Blair H."/>
        </authorList>
    </citation>
    <scope>NUCLEOTIDE SEQUENCE [LARGE SCALE GENOMIC DNA]</scope>
    <source>
        <strain evidence="2">ATCC 19061 / DSM 3370 / CCUG 14189 / LMG 1036 / NCIMB 9965 / AN6</strain>
    </source>
</reference>
<sequence>MTQIFSVNATEPFTPQAAGNITLRDLSMIQRRYAVFFVVRD</sequence>
<evidence type="ECO:0000313" key="2">
    <source>
        <dbReference type="Proteomes" id="UP000008075"/>
    </source>
</evidence>